<reference evidence="2" key="1">
    <citation type="submission" date="2019-04" db="EMBL/GenBank/DDBJ databases">
        <title>Genome assembly of Zosterops borbonicus 15179.</title>
        <authorList>
            <person name="Leroy T."/>
            <person name="Anselmetti Y."/>
            <person name="Tilak M.-K."/>
            <person name="Nabholz B."/>
        </authorList>
    </citation>
    <scope>NUCLEOTIDE SEQUENCE</scope>
    <source>
        <strain evidence="2">HGM_15179</strain>
        <tissue evidence="2">Muscle</tissue>
    </source>
</reference>
<protein>
    <submittedName>
        <fullName evidence="2">Uncharacterized protein</fullName>
    </submittedName>
</protein>
<sequence>MSFEVPSDPKKPRNFGNCALTEERMDNIPSHLLHPHPNPVRSRILWDFDSFPPGRAEKQELSWDFCGAIPETSGTRWELWVGRDRDKPGCWTSPGRSFEVPSDPKKSQDCGNCALTEARLRMDNIPSTFPHPNPSGSESFGILINSLDEQRNRNFYGISVAQLQKFLEHGGNPTWWECWTSPGMSFEVPSDPKKYQNCGNCVLTEERVNMDNIPSPSPYPNPIRIRILWDFDSFPPGRAEKQKFLWDFCGAITETSGTRWDLWVGQGRDKPGWWECWTSPGRSFEVPSDPKKSQNCGNCALTGERLRMDNIPSPSPHPNPNRSRILWDFDSSPG</sequence>
<evidence type="ECO:0000256" key="1">
    <source>
        <dbReference type="SAM" id="MobiDB-lite"/>
    </source>
</evidence>
<feature type="region of interest" description="Disordered" evidence="1">
    <location>
        <begin position="307"/>
        <end position="334"/>
    </location>
</feature>
<keyword evidence="3" id="KW-1185">Reference proteome</keyword>
<evidence type="ECO:0000313" key="3">
    <source>
        <dbReference type="Proteomes" id="UP000796761"/>
    </source>
</evidence>
<organism evidence="2 3">
    <name type="scientific">Zosterops borbonicus</name>
    <dbReference type="NCBI Taxonomy" id="364589"/>
    <lineage>
        <taxon>Eukaryota</taxon>
        <taxon>Metazoa</taxon>
        <taxon>Chordata</taxon>
        <taxon>Craniata</taxon>
        <taxon>Vertebrata</taxon>
        <taxon>Euteleostomi</taxon>
        <taxon>Archelosauria</taxon>
        <taxon>Archosauria</taxon>
        <taxon>Dinosauria</taxon>
        <taxon>Saurischia</taxon>
        <taxon>Theropoda</taxon>
        <taxon>Coelurosauria</taxon>
        <taxon>Aves</taxon>
        <taxon>Neognathae</taxon>
        <taxon>Neoaves</taxon>
        <taxon>Telluraves</taxon>
        <taxon>Australaves</taxon>
        <taxon>Passeriformes</taxon>
        <taxon>Sylvioidea</taxon>
        <taxon>Zosteropidae</taxon>
        <taxon>Zosterops</taxon>
    </lineage>
</organism>
<dbReference type="EMBL" id="SWJQ01001385">
    <property type="protein sequence ID" value="TRZ08336.1"/>
    <property type="molecule type" value="Genomic_DNA"/>
</dbReference>
<evidence type="ECO:0000313" key="2">
    <source>
        <dbReference type="EMBL" id="TRZ08336.1"/>
    </source>
</evidence>
<dbReference type="Proteomes" id="UP000796761">
    <property type="component" value="Unassembled WGS sequence"/>
</dbReference>
<accession>A0A8K1DBI5</accession>
<proteinExistence type="predicted"/>
<gene>
    <name evidence="2" type="ORF">HGM15179_018772</name>
</gene>
<dbReference type="AlphaFoldDB" id="A0A8K1DBI5"/>
<name>A0A8K1DBI5_9PASS</name>
<comment type="caution">
    <text evidence="2">The sequence shown here is derived from an EMBL/GenBank/DDBJ whole genome shotgun (WGS) entry which is preliminary data.</text>
</comment>